<dbReference type="AlphaFoldDB" id="A0A9W9RMF3"/>
<accession>A0A9W9RMF3</accession>
<keyword evidence="2" id="KW-1185">Reference proteome</keyword>
<proteinExistence type="predicted"/>
<name>A0A9W9RMF3_PENBR</name>
<gene>
    <name evidence="1" type="ORF">N7541_003746</name>
</gene>
<reference evidence="1" key="1">
    <citation type="submission" date="2022-12" db="EMBL/GenBank/DDBJ databases">
        <authorList>
            <person name="Petersen C."/>
        </authorList>
    </citation>
    <scope>NUCLEOTIDE SEQUENCE</scope>
    <source>
        <strain evidence="1">IBT 35675</strain>
    </source>
</reference>
<evidence type="ECO:0000313" key="1">
    <source>
        <dbReference type="EMBL" id="KAJ5362902.1"/>
    </source>
</evidence>
<comment type="caution">
    <text evidence="1">The sequence shown here is derived from an EMBL/GenBank/DDBJ whole genome shotgun (WGS) entry which is preliminary data.</text>
</comment>
<dbReference type="Proteomes" id="UP001148299">
    <property type="component" value="Unassembled WGS sequence"/>
</dbReference>
<organism evidence="1 2">
    <name type="scientific">Penicillium brevicompactum</name>
    <dbReference type="NCBI Taxonomy" id="5074"/>
    <lineage>
        <taxon>Eukaryota</taxon>
        <taxon>Fungi</taxon>
        <taxon>Dikarya</taxon>
        <taxon>Ascomycota</taxon>
        <taxon>Pezizomycotina</taxon>
        <taxon>Eurotiomycetes</taxon>
        <taxon>Eurotiomycetidae</taxon>
        <taxon>Eurotiales</taxon>
        <taxon>Aspergillaceae</taxon>
        <taxon>Penicillium</taxon>
    </lineage>
</organism>
<sequence length="207" mass="23991">MFAMHECSALATALRYHRHDRLKEEPGTTGQLCPSHGTDGVHRNLWQSKANHDRPLHSSAIAGYSIRRRSWHWNGRPLPRPLWVHRDLAGSVRPPIYSQWTRQPLSREGWNGYEDCQVKPKDELDEYETWVDEKSRKLREILATPEAAAIIAAGRDLTKVEKDYMRLRDSIKSSLPDPPATFIERRLEDVFEIACLPKKDHLHTRSV</sequence>
<dbReference type="EMBL" id="JAPZBR010000002">
    <property type="protein sequence ID" value="KAJ5362902.1"/>
    <property type="molecule type" value="Genomic_DNA"/>
</dbReference>
<reference evidence="1" key="2">
    <citation type="journal article" date="2023" name="IMA Fungus">
        <title>Comparative genomic study of the Penicillium genus elucidates a diverse pangenome and 15 lateral gene transfer events.</title>
        <authorList>
            <person name="Petersen C."/>
            <person name="Sorensen T."/>
            <person name="Nielsen M.R."/>
            <person name="Sondergaard T.E."/>
            <person name="Sorensen J.L."/>
            <person name="Fitzpatrick D.A."/>
            <person name="Frisvad J.C."/>
            <person name="Nielsen K.L."/>
        </authorList>
    </citation>
    <scope>NUCLEOTIDE SEQUENCE</scope>
    <source>
        <strain evidence="1">IBT 35675</strain>
    </source>
</reference>
<protein>
    <submittedName>
        <fullName evidence="1">Uncharacterized protein</fullName>
    </submittedName>
</protein>
<evidence type="ECO:0000313" key="2">
    <source>
        <dbReference type="Proteomes" id="UP001148299"/>
    </source>
</evidence>